<dbReference type="SUPFAM" id="SSF51126">
    <property type="entry name" value="Pectin lyase-like"/>
    <property type="match status" value="4"/>
</dbReference>
<dbReference type="Pfam" id="PF03797">
    <property type="entry name" value="Autotransporter"/>
    <property type="match status" value="1"/>
</dbReference>
<organism evidence="3 4">
    <name type="scientific">Stenotrophomonas aracearum</name>
    <dbReference type="NCBI Taxonomy" id="3003272"/>
    <lineage>
        <taxon>Bacteria</taxon>
        <taxon>Pseudomonadati</taxon>
        <taxon>Pseudomonadota</taxon>
        <taxon>Gammaproteobacteria</taxon>
        <taxon>Lysobacterales</taxon>
        <taxon>Lysobacteraceae</taxon>
        <taxon>Stenotrophomonas</taxon>
    </lineage>
</organism>
<dbReference type="PROSITE" id="PS51208">
    <property type="entry name" value="AUTOTRANSPORTER"/>
    <property type="match status" value="1"/>
</dbReference>
<evidence type="ECO:0000313" key="3">
    <source>
        <dbReference type="EMBL" id="WNH47065.1"/>
    </source>
</evidence>
<keyword evidence="1" id="KW-0732">Signal</keyword>
<dbReference type="PANTHER" id="PTHR35037:SF3">
    <property type="entry name" value="C-TERMINAL REGION OF AIDA-LIKE PROTEIN"/>
    <property type="match status" value="1"/>
</dbReference>
<evidence type="ECO:0000313" key="4">
    <source>
        <dbReference type="Proteomes" id="UP001305421"/>
    </source>
</evidence>
<evidence type="ECO:0000256" key="1">
    <source>
        <dbReference type="ARBA" id="ARBA00022729"/>
    </source>
</evidence>
<dbReference type="InterPro" id="IPR005546">
    <property type="entry name" value="Autotransporte_beta"/>
</dbReference>
<evidence type="ECO:0000259" key="2">
    <source>
        <dbReference type="PROSITE" id="PS51208"/>
    </source>
</evidence>
<dbReference type="EMBL" id="CP115543">
    <property type="protein sequence ID" value="WNH47065.1"/>
    <property type="molecule type" value="Genomic_DNA"/>
</dbReference>
<dbReference type="InterPro" id="IPR012332">
    <property type="entry name" value="Autotransporter_pectin_lyase_C"/>
</dbReference>
<dbReference type="Gene3D" id="2.160.20.20">
    <property type="match status" value="5"/>
</dbReference>
<dbReference type="InterPro" id="IPR036709">
    <property type="entry name" value="Autotransporte_beta_dom_sf"/>
</dbReference>
<proteinExistence type="predicted"/>
<dbReference type="InterPro" id="IPR013425">
    <property type="entry name" value="Autotrns_rpt"/>
</dbReference>
<dbReference type="Proteomes" id="UP001305421">
    <property type="component" value="Chromosome"/>
</dbReference>
<name>A0ABY9Y8A6_9GAMM</name>
<dbReference type="InterPro" id="IPR051551">
    <property type="entry name" value="Autotransporter_adhesion"/>
</dbReference>
<sequence length="1376" mass="135298">MQAGRLQLADAAALGNVAQASVASGATLGLNSGALDVISGSGAVDLAAGSTLQLGRNDGSGSFDGTLGGAGSLEKIGTGTLALGGNSAIGGATQVSGGTLQVDGTLASAGVNVGSGATLSGAGSVTAPVTVGAGGRLGLRSGQTLTTGSLALDAGSNLDAALGVPSDTRVLAVNGDLALDGTLNVTDLGGFGDGVYRLIDSTGALTNNGLSLGSLPVAVLPGQLLVQTAVGQQVNLVVSASGSTVQFWDGTEVDGDGVIQGGAGTWDDGTHWTDQAGADNAAWNQGFAVFGGEAGGVVDVVGTQAITGLQFTRDDYNLVAGADGQLQLNALPTAVRVDPGVTATLSLPLVGSGSLDKRDSGTLILDGINTYSGGTVLSGGTLVLGNDQAIGSGVLTAADGSTLDTGEAMTLANAVALNGALTLAGSNDLTLAGVVSGNGGLVKQGDTTLTLDAANTYSGGTALQAGTLLLGNAQALGTGTLSAADGTALDTTAAAQLANNIALDGTLNLVGSNDLTLAGNIAGSGGLVKDGDTTLTLTGTNSYGGGTTVNAGTLVGNSASLQGGIANESSVIFDQADDGTFTGSISGSGTLTKQGGGALRLAGANSYSGGTTVAAGTLIGDTDSLQGDITDNAALVFDQGSGGTYAGVISGNGSLVKQGGGTLALTGANSYSGGTTINAGTLLGDTTSLQGDIVDNANLVFEQGDDDTFAGSISGSGTLTKQGFGVLRLAGINSYSGGTTISAGTLVGDTTSLQGNIVDNASLVFDQGEDGTFSGAISGTGALTKEGEGALTLVGSNSYSGGTTVDAGTLIGNTSSLQGNIANNAAVVFDQAANGTYAGTLSGDGSLDKTGGGTLLLSGNSADFTGTTTVSAGALGVGTPATPGAALGGPVVVGNGGTLFGNGSIGSLDVSGTLLSGGDEGSLTVVGDAAVHGGSTWQITPTSGGTVVPVSIGGKLQIDPGATLQLDHSDRLPVGSPISIANAGGGVTGNFSQVTDEFAFLDPSVTAGGGGLSLTLERDGTTVPSQGETPNQVSVGGAIETLPVTSPVFNAVILLPDSPGAVTQALSALSGESHANTAVSLLDNRFLTDGVGQRLRGQAFTSEVGANTAWFSARALPRRIDPSGGMPGLRTRDEGVMAGIDRRFGENVVAGISVGRQDMESWSREYDDTADIDANHVGLYAQADWGRFSLTGGVDYADYDIESRRQVTIGSTLDERLNADYDAQAISGYVEAAWTFEAGSARYTPYLNVTHTRLKTDGFTEQGGVAALSADSQRDDYTSATLGVRAAWDLGQRARLEAGLGWQHAFGDTDLSRTMRMAAGSGFEVRSVALAENAAVGEFGISLQTSQASRLSMMLQGASGDGETAYGAQLTWGWSF</sequence>
<dbReference type="Pfam" id="PF12951">
    <property type="entry name" value="PATR"/>
    <property type="match status" value="9"/>
</dbReference>
<reference evidence="3 4" key="1">
    <citation type="submission" date="2022-12" db="EMBL/GenBank/DDBJ databases">
        <title>Two new species, Stenotrophomonas aracearum and Stenotrophomonas oahuensis, isolated from Anthurium (Araceae family) in Hawaii.</title>
        <authorList>
            <person name="Chunag S.C."/>
            <person name="Dobhal S."/>
            <person name="Alvarez A."/>
            <person name="Arif M."/>
        </authorList>
    </citation>
    <scope>NUCLEOTIDE SEQUENCE [LARGE SCALE GENOMIC DNA]</scope>
    <source>
        <strain evidence="3 4">A5588</strain>
    </source>
</reference>
<dbReference type="PANTHER" id="PTHR35037">
    <property type="entry name" value="C-TERMINAL REGION OF AIDA-LIKE PROTEIN"/>
    <property type="match status" value="1"/>
</dbReference>
<dbReference type="Gene3D" id="2.40.128.130">
    <property type="entry name" value="Autotransporter beta-domain"/>
    <property type="match status" value="1"/>
</dbReference>
<dbReference type="NCBIfam" id="TIGR02601">
    <property type="entry name" value="autotrns_rpt"/>
    <property type="match status" value="9"/>
</dbReference>
<dbReference type="SUPFAM" id="SSF103515">
    <property type="entry name" value="Autotransporter"/>
    <property type="match status" value="1"/>
</dbReference>
<accession>A0ABY9Y8A6</accession>
<keyword evidence="4" id="KW-1185">Reference proteome</keyword>
<protein>
    <submittedName>
        <fullName evidence="3">Autotransporter-associated beta strand repeat-containing protein</fullName>
    </submittedName>
</protein>
<gene>
    <name evidence="3" type="ORF">PDM28_10110</name>
</gene>
<feature type="domain" description="Autotransporter" evidence="2">
    <location>
        <begin position="1102"/>
        <end position="1376"/>
    </location>
</feature>
<dbReference type="SMART" id="SM00869">
    <property type="entry name" value="Autotransporter"/>
    <property type="match status" value="1"/>
</dbReference>
<dbReference type="InterPro" id="IPR011050">
    <property type="entry name" value="Pectin_lyase_fold/virulence"/>
</dbReference>